<evidence type="ECO:0000313" key="22">
    <source>
        <dbReference type="EMBL" id="KAF5736516.1"/>
    </source>
</evidence>
<comment type="similarity">
    <text evidence="3">Belongs to the peroxidase family. Ascorbate peroxidase subfamily.</text>
</comment>
<evidence type="ECO:0000256" key="6">
    <source>
        <dbReference type="ARBA" id="ARBA00022617"/>
    </source>
</evidence>
<dbReference type="FunFam" id="1.10.520.10:FF:000001">
    <property type="entry name" value="Peroxidase"/>
    <property type="match status" value="1"/>
</dbReference>
<evidence type="ECO:0000256" key="8">
    <source>
        <dbReference type="ARBA" id="ARBA00022837"/>
    </source>
</evidence>
<dbReference type="PANTHER" id="PTHR31388:SF24">
    <property type="entry name" value="PEROXIDASE 52"/>
    <property type="match status" value="1"/>
</dbReference>
<feature type="disulfide bond" evidence="18">
    <location>
        <begin position="496"/>
        <end position="521"/>
    </location>
</feature>
<evidence type="ECO:0000259" key="21">
    <source>
        <dbReference type="PROSITE" id="PS50873"/>
    </source>
</evidence>
<evidence type="ECO:0000256" key="10">
    <source>
        <dbReference type="ARBA" id="ARBA00023004"/>
    </source>
</evidence>
<organism evidence="22 23">
    <name type="scientific">Tripterygium wilfordii</name>
    <name type="common">Thunder God vine</name>
    <dbReference type="NCBI Taxonomy" id="458696"/>
    <lineage>
        <taxon>Eukaryota</taxon>
        <taxon>Viridiplantae</taxon>
        <taxon>Streptophyta</taxon>
        <taxon>Embryophyta</taxon>
        <taxon>Tracheophyta</taxon>
        <taxon>Spermatophyta</taxon>
        <taxon>Magnoliopsida</taxon>
        <taxon>eudicotyledons</taxon>
        <taxon>Gunneridae</taxon>
        <taxon>Pentapetalae</taxon>
        <taxon>rosids</taxon>
        <taxon>fabids</taxon>
        <taxon>Celastrales</taxon>
        <taxon>Celastraceae</taxon>
        <taxon>Tripterygium</taxon>
    </lineage>
</organism>
<feature type="disulfide bond" evidence="18">
    <location>
        <begin position="331"/>
        <end position="411"/>
    </location>
</feature>
<evidence type="ECO:0000313" key="23">
    <source>
        <dbReference type="Proteomes" id="UP000593562"/>
    </source>
</evidence>
<feature type="binding site" evidence="16">
    <location>
        <position position="490"/>
    </location>
    <ligand>
        <name>Ca(2+)</name>
        <dbReference type="ChEBI" id="CHEBI:29108"/>
        <label>2</label>
    </ligand>
</feature>
<feature type="binding site" evidence="16">
    <location>
        <position position="366"/>
    </location>
    <ligand>
        <name>Ca(2+)</name>
        <dbReference type="ChEBI" id="CHEBI:29108"/>
        <label>1</label>
    </ligand>
</feature>
<feature type="binding site" evidence="16">
    <location>
        <position position="372"/>
    </location>
    <ligand>
        <name>Ca(2+)</name>
        <dbReference type="ChEBI" id="CHEBI:29108"/>
        <label>1</label>
    </ligand>
</feature>
<keyword evidence="23" id="KW-1185">Reference proteome</keyword>
<keyword evidence="8 16" id="KW-0106">Calcium</keyword>
<evidence type="ECO:0000256" key="2">
    <source>
        <dbReference type="ARBA" id="ARBA00002322"/>
    </source>
</evidence>
<dbReference type="PROSITE" id="PS00436">
    <property type="entry name" value="PEROXIDASE_2"/>
    <property type="match status" value="2"/>
</dbReference>
<evidence type="ECO:0000256" key="19">
    <source>
        <dbReference type="SAM" id="Phobius"/>
    </source>
</evidence>
<dbReference type="EMBL" id="JAAARO010000014">
    <property type="protein sequence ID" value="KAF5736516.1"/>
    <property type="molecule type" value="Genomic_DNA"/>
</dbReference>
<proteinExistence type="inferred from homology"/>
<accession>A0A7J7CRK7</accession>
<evidence type="ECO:0000256" key="4">
    <source>
        <dbReference type="ARBA" id="ARBA00012313"/>
    </source>
</evidence>
<dbReference type="SUPFAM" id="SSF48113">
    <property type="entry name" value="Heme-dependent peroxidases"/>
    <property type="match status" value="2"/>
</dbReference>
<feature type="transmembrane region" description="Helical" evidence="19">
    <location>
        <begin position="303"/>
        <end position="322"/>
    </location>
</feature>
<evidence type="ECO:0000256" key="1">
    <source>
        <dbReference type="ARBA" id="ARBA00000189"/>
    </source>
</evidence>
<dbReference type="FunFam" id="1.10.420.10:FF:000001">
    <property type="entry name" value="Peroxidase"/>
    <property type="match status" value="1"/>
</dbReference>
<dbReference type="GO" id="GO:0042744">
    <property type="term" value="P:hydrogen peroxide catabolic process"/>
    <property type="evidence" value="ECO:0007669"/>
    <property type="project" value="UniProtKB-KW"/>
</dbReference>
<dbReference type="EC" id="1.11.1.7" evidence="4"/>
<dbReference type="GO" id="GO:0140825">
    <property type="term" value="F:lactoperoxidase activity"/>
    <property type="evidence" value="ECO:0007669"/>
    <property type="project" value="UniProtKB-EC"/>
</dbReference>
<keyword evidence="19" id="KW-1133">Transmembrane helix</keyword>
<evidence type="ECO:0000256" key="7">
    <source>
        <dbReference type="ARBA" id="ARBA00022723"/>
    </source>
</evidence>
<reference evidence="22 23" key="1">
    <citation type="journal article" date="2020" name="Nat. Commun.">
        <title>Genome of Tripterygium wilfordii and identification of cytochrome P450 involved in triptolide biosynthesis.</title>
        <authorList>
            <person name="Tu L."/>
            <person name="Su P."/>
            <person name="Zhang Z."/>
            <person name="Gao L."/>
            <person name="Wang J."/>
            <person name="Hu T."/>
            <person name="Zhou J."/>
            <person name="Zhang Y."/>
            <person name="Zhao Y."/>
            <person name="Liu Y."/>
            <person name="Song Y."/>
            <person name="Tong Y."/>
            <person name="Lu Y."/>
            <person name="Yang J."/>
            <person name="Xu C."/>
            <person name="Jia M."/>
            <person name="Peters R.J."/>
            <person name="Huang L."/>
            <person name="Gao W."/>
        </authorList>
    </citation>
    <scope>NUCLEOTIDE SEQUENCE [LARGE SCALE GENOMIC DNA]</scope>
    <source>
        <strain evidence="23">cv. XIE 37</strain>
        <tissue evidence="22">Leaf</tissue>
    </source>
</reference>
<evidence type="ECO:0000256" key="20">
    <source>
        <dbReference type="SAM" id="SignalP"/>
    </source>
</evidence>
<dbReference type="InterPro" id="IPR010255">
    <property type="entry name" value="Haem_peroxidase_sf"/>
</dbReference>
<dbReference type="InterPro" id="IPR019794">
    <property type="entry name" value="Peroxidases_AS"/>
</dbReference>
<keyword evidence="10 16" id="KW-0408">Iron</keyword>
<dbReference type="PROSITE" id="PS00435">
    <property type="entry name" value="PEROXIDASE_1"/>
    <property type="match status" value="1"/>
</dbReference>
<sequence>MAFSSFLKANVVTLAFLIIVLFMGGTNAQLSTNFYSKSCPRLFATVKSTVQSAIQNEARMGASLLRLFFHDCFVNGCDGSVLLDDTSSFTGEKNAVPNRNSARGFDVVDNIKSAVENVCSGVVSCADILAIAARDSVGIVRSHTIGQARCTSFRARIYNETTIDASFAQTRRSNCPRTAGSGDNNLAPLDLQTPTSFENNYYKNLINRRGLLHSDQQLFNGGSTDSIVRTYSNDEKTFNSDFVAGMIKMGDISPLTGSNGEIRKNLFHSFQTNHKHYFPFLAIVFSSKLGLIMAFSSFLKANVVTLAFLIIVLFMGGTNAQLSTNFYSKSCPRLFATVKSTVQSAIQKEARMGASLLRLFFHDCFVNGCDGSILLDDTSSFTGEKNAVPNRNSARGFDVVDNIKSAVENVCSGVVSCADILAIAARDSVEILGGPTWNVKLGRRDSRTASQSAANNNIPPPTFNLSQLINSFNSVGLSTRDMVALSGSHTIGQARCTSFRARIYNETTIDASFAQTRRSNCPRTAGSGDNNLAPLDLQTPTSFESNYYKNLINRKGLLHSDQQLFNGGSTDWIVRTYSNDEKTFNCDFVAGMIKMGDISPLTGSNGEIRKNCRRAN</sequence>
<dbReference type="Proteomes" id="UP000593562">
    <property type="component" value="Unassembled WGS sequence"/>
</dbReference>
<feature type="signal peptide" evidence="20">
    <location>
        <begin position="1"/>
        <end position="28"/>
    </location>
</feature>
<feature type="binding site" evidence="16">
    <location>
        <position position="368"/>
    </location>
    <ligand>
        <name>Ca(2+)</name>
        <dbReference type="ChEBI" id="CHEBI:29108"/>
        <label>1</label>
    </ligand>
</feature>
<keyword evidence="19" id="KW-0472">Membrane</keyword>
<feature type="chain" id="PRO_5029587565" description="peroxidase" evidence="20">
    <location>
        <begin position="29"/>
        <end position="616"/>
    </location>
</feature>
<evidence type="ECO:0000256" key="18">
    <source>
        <dbReference type="PIRSR" id="PIRSR600823-5"/>
    </source>
</evidence>
<dbReference type="InterPro" id="IPR002016">
    <property type="entry name" value="Haem_peroxidase"/>
</dbReference>
<dbReference type="InterPro" id="IPR000823">
    <property type="entry name" value="Peroxidase_pln"/>
</dbReference>
<keyword evidence="12" id="KW-0325">Glycoprotein</keyword>
<evidence type="ECO:0000256" key="16">
    <source>
        <dbReference type="PIRSR" id="PIRSR600823-3"/>
    </source>
</evidence>
<dbReference type="FunCoup" id="A0A7J7CRK7">
    <property type="interactions" value="106"/>
</dbReference>
<dbReference type="PANTHER" id="PTHR31388">
    <property type="entry name" value="PEROXIDASE 72-RELATED"/>
    <property type="match status" value="1"/>
</dbReference>
<evidence type="ECO:0000256" key="5">
    <source>
        <dbReference type="ARBA" id="ARBA00022559"/>
    </source>
</evidence>
<name>A0A7J7CRK7_TRIWF</name>
<comment type="cofactor">
    <cofactor evidence="16">
        <name>heme b</name>
        <dbReference type="ChEBI" id="CHEBI:60344"/>
    </cofactor>
    <text evidence="16">Binds 1 heme b (iron(II)-protoporphyrin IX) group per subunit.</text>
</comment>
<keyword evidence="7 16" id="KW-0479">Metal-binding</keyword>
<evidence type="ECO:0000256" key="14">
    <source>
        <dbReference type="PIRSR" id="PIRSR600823-1"/>
    </source>
</evidence>
<keyword evidence="5" id="KW-0575">Peroxidase</keyword>
<evidence type="ECO:0000256" key="12">
    <source>
        <dbReference type="ARBA" id="ARBA00023180"/>
    </source>
</evidence>
<keyword evidence="13" id="KW-0376">Hydrogen peroxide</keyword>
<comment type="catalytic activity">
    <reaction evidence="1">
        <text>2 a phenolic donor + H2O2 = 2 a phenolic radical donor + 2 H2O</text>
        <dbReference type="Rhea" id="RHEA:56136"/>
        <dbReference type="ChEBI" id="CHEBI:15377"/>
        <dbReference type="ChEBI" id="CHEBI:16240"/>
        <dbReference type="ChEBI" id="CHEBI:139520"/>
        <dbReference type="ChEBI" id="CHEBI:139521"/>
        <dbReference type="EC" id="1.11.1.7"/>
    </reaction>
</comment>
<dbReference type="GO" id="GO:0006979">
    <property type="term" value="P:response to oxidative stress"/>
    <property type="evidence" value="ECO:0007669"/>
    <property type="project" value="InterPro"/>
</dbReference>
<dbReference type="FunFam" id="1.10.420.10:FF:000006">
    <property type="entry name" value="Peroxidase"/>
    <property type="match status" value="1"/>
</dbReference>
<feature type="disulfide bond" evidence="18">
    <location>
        <begin position="364"/>
        <end position="369"/>
    </location>
</feature>
<dbReference type="Gene3D" id="1.10.520.10">
    <property type="match status" value="2"/>
</dbReference>
<dbReference type="GO" id="GO:0046872">
    <property type="term" value="F:metal ion binding"/>
    <property type="evidence" value="ECO:0007669"/>
    <property type="project" value="UniProtKB-KW"/>
</dbReference>
<keyword evidence="11 18" id="KW-1015">Disulfide bond</keyword>
<evidence type="ECO:0000256" key="17">
    <source>
        <dbReference type="PIRSR" id="PIRSR600823-4"/>
    </source>
</evidence>
<evidence type="ECO:0000256" key="13">
    <source>
        <dbReference type="ARBA" id="ARBA00023324"/>
    </source>
</evidence>
<feature type="binding site" evidence="16">
    <location>
        <position position="384"/>
    </location>
    <ligand>
        <name>Ca(2+)</name>
        <dbReference type="ChEBI" id="CHEBI:29108"/>
        <label>1</label>
    </ligand>
</feature>
<feature type="site" description="Transition state stabilizer" evidence="17">
    <location>
        <position position="358"/>
    </location>
</feature>
<feature type="binding site" evidence="15">
    <location>
        <position position="459"/>
    </location>
    <ligand>
        <name>substrate</name>
    </ligand>
</feature>
<keyword evidence="19" id="KW-0812">Transmembrane</keyword>
<evidence type="ECO:0000256" key="9">
    <source>
        <dbReference type="ARBA" id="ARBA00023002"/>
    </source>
</evidence>
<comment type="cofactor">
    <cofactor evidence="16">
        <name>Ca(2+)</name>
        <dbReference type="ChEBI" id="CHEBI:29108"/>
    </cofactor>
    <text evidence="16">Binds 2 calcium ions per subunit.</text>
</comment>
<keyword evidence="9" id="KW-0560">Oxidoreductase</keyword>
<feature type="binding site" evidence="16">
    <location>
        <position position="539"/>
    </location>
    <ligand>
        <name>Ca(2+)</name>
        <dbReference type="ChEBI" id="CHEBI:29108"/>
        <label>2</label>
    </ligand>
</feature>
<dbReference type="AlphaFoldDB" id="A0A7J7CRK7"/>
<feature type="domain" description="Plant heme peroxidase family profile" evidence="21">
    <location>
        <begin position="29"/>
        <end position="265"/>
    </location>
</feature>
<feature type="binding site" description="axial binding residue" evidence="16">
    <location>
        <position position="489"/>
    </location>
    <ligand>
        <name>heme b</name>
        <dbReference type="ChEBI" id="CHEBI:60344"/>
    </ligand>
    <ligandPart>
        <name>Fe</name>
        <dbReference type="ChEBI" id="CHEBI:18248"/>
    </ligandPart>
</feature>
<evidence type="ECO:0000256" key="3">
    <source>
        <dbReference type="ARBA" id="ARBA00006873"/>
    </source>
</evidence>
<dbReference type="PRINTS" id="PR00461">
    <property type="entry name" value="PLPEROXIDASE"/>
</dbReference>
<dbReference type="Gene3D" id="1.10.420.10">
    <property type="entry name" value="Peroxidase, domain 2"/>
    <property type="match status" value="1"/>
</dbReference>
<evidence type="ECO:0000256" key="15">
    <source>
        <dbReference type="PIRSR" id="PIRSR600823-2"/>
    </source>
</evidence>
<keyword evidence="20" id="KW-0732">Signal</keyword>
<dbReference type="InterPro" id="IPR019793">
    <property type="entry name" value="Peroxidases_heam-ligand_BS"/>
</dbReference>
<dbReference type="GO" id="GO:0020037">
    <property type="term" value="F:heme binding"/>
    <property type="evidence" value="ECO:0007669"/>
    <property type="project" value="InterPro"/>
</dbReference>
<evidence type="ECO:0000256" key="11">
    <source>
        <dbReference type="ARBA" id="ARBA00023157"/>
    </source>
</evidence>
<gene>
    <name evidence="22" type="ORF">HS088_TW14G00660</name>
</gene>
<feature type="domain" description="Plant heme peroxidase family profile" evidence="21">
    <location>
        <begin position="321"/>
        <end position="616"/>
    </location>
</feature>
<dbReference type="InParanoid" id="A0A7J7CRK7"/>
<feature type="disulfide bond" evidence="18">
    <location>
        <begin position="417"/>
        <end position="612"/>
    </location>
</feature>
<keyword evidence="6" id="KW-0349">Heme</keyword>
<comment type="caution">
    <text evidence="22">The sequence shown here is derived from an EMBL/GenBank/DDBJ whole genome shotgun (WGS) entry which is preliminary data.</text>
</comment>
<dbReference type="InterPro" id="IPR033905">
    <property type="entry name" value="Secretory_peroxidase"/>
</dbReference>
<protein>
    <recommendedName>
        <fullName evidence="4">peroxidase</fullName>
        <ecNumber evidence="4">1.11.1.7</ecNumber>
    </recommendedName>
</protein>
<dbReference type="PRINTS" id="PR00458">
    <property type="entry name" value="PEROXIDASE"/>
</dbReference>
<dbReference type="Pfam" id="PF00141">
    <property type="entry name" value="peroxidase"/>
    <property type="match status" value="3"/>
</dbReference>
<feature type="active site" description="Proton acceptor" evidence="14">
    <location>
        <position position="362"/>
    </location>
</feature>
<feature type="binding site" evidence="16">
    <location>
        <position position="363"/>
    </location>
    <ligand>
        <name>Ca(2+)</name>
        <dbReference type="ChEBI" id="CHEBI:29108"/>
        <label>1</label>
    </ligand>
</feature>
<comment type="function">
    <text evidence="2">Removal of H(2)O(2), oxidation of toxic reductants, biosynthesis and degradation of lignin, suberization, auxin catabolism, response to environmental stresses such as wounding, pathogen attack and oxidative stress. These functions might be dependent on each isozyme/isoform in each plant tissue.</text>
</comment>
<dbReference type="PROSITE" id="PS50873">
    <property type="entry name" value="PEROXIDASE_4"/>
    <property type="match status" value="2"/>
</dbReference>
<feature type="binding site" evidence="16">
    <location>
        <position position="370"/>
    </location>
    <ligand>
        <name>Ca(2+)</name>
        <dbReference type="ChEBI" id="CHEBI:29108"/>
        <label>1</label>
    </ligand>
</feature>
<feature type="binding site" evidence="16">
    <location>
        <position position="536"/>
    </location>
    <ligand>
        <name>Ca(2+)</name>
        <dbReference type="ChEBI" id="CHEBI:29108"/>
        <label>2</label>
    </ligand>
</feature>
<feature type="transmembrane region" description="Helical" evidence="19">
    <location>
        <begin position="277"/>
        <end position="296"/>
    </location>
</feature>
<dbReference type="CDD" id="cd00693">
    <property type="entry name" value="secretory_peroxidase"/>
    <property type="match status" value="2"/>
</dbReference>